<keyword evidence="6" id="KW-1185">Reference proteome</keyword>
<dbReference type="SUPFAM" id="SSF49785">
    <property type="entry name" value="Galactose-binding domain-like"/>
    <property type="match status" value="1"/>
</dbReference>
<evidence type="ECO:0000313" key="6">
    <source>
        <dbReference type="Proteomes" id="UP000198778"/>
    </source>
</evidence>
<evidence type="ECO:0000259" key="4">
    <source>
        <dbReference type="Pfam" id="PF19580"/>
    </source>
</evidence>
<gene>
    <name evidence="5" type="ORF">SAMN04488053_11262</name>
</gene>
<feature type="domain" description="Endonuclease/exonuclease/phosphatase" evidence="4">
    <location>
        <begin position="822"/>
        <end position="949"/>
    </location>
</feature>
<feature type="domain" description="Pesticidal crystal protein Cry22Aa Ig-like" evidence="3">
    <location>
        <begin position="1005"/>
        <end position="1074"/>
    </location>
</feature>
<dbReference type="InterPro" id="IPR036691">
    <property type="entry name" value="Endo/exonu/phosph_ase_sf"/>
</dbReference>
<dbReference type="STRING" id="745820.SAMN04488053_11262"/>
<dbReference type="Gene3D" id="3.60.10.10">
    <property type="entry name" value="Endonuclease/exonuclease/phosphatase"/>
    <property type="match status" value="1"/>
</dbReference>
<dbReference type="Pfam" id="PF13290">
    <property type="entry name" value="CHB_HEX_C_1"/>
    <property type="match status" value="1"/>
</dbReference>
<dbReference type="Gene3D" id="2.60.40.10">
    <property type="entry name" value="Immunoglobulins"/>
    <property type="match status" value="1"/>
</dbReference>
<evidence type="ECO:0000313" key="5">
    <source>
        <dbReference type="EMBL" id="SDO38431.1"/>
    </source>
</evidence>
<evidence type="ECO:0000256" key="1">
    <source>
        <dbReference type="SAM" id="SignalP"/>
    </source>
</evidence>
<dbReference type="Pfam" id="PF19580">
    <property type="entry name" value="Exo_endo_phos_3"/>
    <property type="match status" value="1"/>
</dbReference>
<evidence type="ECO:0000259" key="2">
    <source>
        <dbReference type="Pfam" id="PF13290"/>
    </source>
</evidence>
<accession>A0A1H0J4Y3</accession>
<evidence type="ECO:0000259" key="3">
    <source>
        <dbReference type="Pfam" id="PF16403"/>
    </source>
</evidence>
<dbReference type="InterPro" id="IPR032179">
    <property type="entry name" value="Cry22Aa_Ig-like"/>
</dbReference>
<dbReference type="PANTHER" id="PTHR42834">
    <property type="entry name" value="ENDONUCLEASE/EXONUCLEASE/PHOSPHATASE FAMILY PROTEIN (AFU_ORTHOLOGUE AFUA_3G09210)"/>
    <property type="match status" value="1"/>
</dbReference>
<dbReference type="SUPFAM" id="SSF56219">
    <property type="entry name" value="DNase I-like"/>
    <property type="match status" value="1"/>
</dbReference>
<dbReference type="CDD" id="cd04486">
    <property type="entry name" value="YhcR_OBF_like"/>
    <property type="match status" value="1"/>
</dbReference>
<dbReference type="PANTHER" id="PTHR42834:SF1">
    <property type="entry name" value="ENDONUCLEASE_EXONUCLEASE_PHOSPHATASE FAMILY PROTEIN (AFU_ORTHOLOGUE AFUA_3G09210)"/>
    <property type="match status" value="1"/>
</dbReference>
<proteinExistence type="predicted"/>
<dbReference type="AlphaFoldDB" id="A0A1H0J4Y3"/>
<dbReference type="GO" id="GO:0003824">
    <property type="term" value="F:catalytic activity"/>
    <property type="evidence" value="ECO:0007669"/>
    <property type="project" value="InterPro"/>
</dbReference>
<keyword evidence="1" id="KW-0732">Signal</keyword>
<dbReference type="EMBL" id="FNIL01000012">
    <property type="protein sequence ID" value="SDO38431.1"/>
    <property type="molecule type" value="Genomic_DNA"/>
</dbReference>
<dbReference type="Proteomes" id="UP000198778">
    <property type="component" value="Unassembled WGS sequence"/>
</dbReference>
<dbReference type="InterPro" id="IPR008979">
    <property type="entry name" value="Galactose-bd-like_sf"/>
</dbReference>
<organism evidence="5 6">
    <name type="scientific">Alkalicoccus daliensis</name>
    <dbReference type="NCBI Taxonomy" id="745820"/>
    <lineage>
        <taxon>Bacteria</taxon>
        <taxon>Bacillati</taxon>
        <taxon>Bacillota</taxon>
        <taxon>Bacilli</taxon>
        <taxon>Bacillales</taxon>
        <taxon>Bacillaceae</taxon>
        <taxon>Alkalicoccus</taxon>
    </lineage>
</organism>
<dbReference type="Gene3D" id="2.60.120.260">
    <property type="entry name" value="Galactose-binding domain-like"/>
    <property type="match status" value="1"/>
</dbReference>
<dbReference type="InterPro" id="IPR059177">
    <property type="entry name" value="GH29D-like_dom"/>
</dbReference>
<name>A0A1H0J4Y3_9BACI</name>
<sequence>MKSWMRTGRKALMILLAVLLTVTAFAPAALADRGGADKPGNGPKREVQEVNILDETSFQVAFDKTYPAGIQIERMIEAVVTLEDGTEAVPELTDYEVSADNRSVVTVAHENDDLSGLAGELSVNGVTAAFDYKEETEEPGPTILEVRGEALETEQTVTGTVTAHFEEGGQTNMYVQDETAAILVRGSGLGELYDIGDRVEFTGELNHYRDMIQLLVEGSNLIEADAGKIEPELVDASFFTQEPDHVQAKLIQMEDVSVLDNIAFNDYNALDAAGEGFLMLGQFSDVTADTEYDLVTGVVNYHFFENKLMPRNNDDLVEDASVTRPAAANISSGAVAAGTEVTLSSASEGADIYYTLDGSTPTTDSTVYTEPITISEPVTLKTLAVADGLSPSEVRTYEYTILPEAGELQIADIQGSSHISPYEGQSVRGVPGIVTHTAGSNAFYMQMEESDGDVNTSEGIYVYLRSHGVSVGDEVQVDGTVTEWEEDGYDDADDLTTTQISNASLEVISSGNDLPDPIVIGLDREIPSELVADPENYDIYDGDTFDAENNALDFYESLEGMLVEIPGQVTVTGPQKYNELTVISEEWDIDNRTASGGIYVEETDFDAELNTEVMFINAPFNTVAKTGDYFEEAVTGVLGYNFGNFKLEPVAGGYPELIDGGNERREETVIEFEEDELTVATYNVENYYPGVPAQKTERLANSMANELNAPDIITLVEVMDNDGATDSGETSASESYQTLIDEIRNQGGPQYAYTDVAPVDGMDGGIPGGNIRVGHIYRTDRVHLADESTADSTEGIQIGENGELSHGTGFIDPTNEALRSSRGPVVSEFIFKGESVYVIGNHWNSKRGDLAPYGMVQPPVQGSREQREEIAALVGGFVSELNAAVEDPNVVVLGDFNDFPWSPPVETLAEMGNLYNAIYELPRESQFTYNYNGSSQSLDSILVADHLQQGMEVDAMNINSEFMETHGRASDHDPIMVQLQIPDIDPDYDMGDVTPPVITFTDEALNENPRLEISAGDAFEVPEVTAVDNVDGDVTDQVEVTSNVDPDNAGTYQVRYEVTDEAGNRGQLTLTVIVQSTAEGLENLANGSFEEWEGGLPVHWYGSSSNTAQSRVIQSDEAFDGDFSAQLIRDNTGHQRFTTEKYSMEEGAVYTITFQVKGTGEIRNSMYAPGYHGNGYANYSSYTILNESDWQEVTWEYEAPGDGEAEIIFSVRNTAGEHLLIDDVKVEKQ</sequence>
<reference evidence="6" key="1">
    <citation type="submission" date="2016-10" db="EMBL/GenBank/DDBJ databases">
        <authorList>
            <person name="Varghese N."/>
            <person name="Submissions S."/>
        </authorList>
    </citation>
    <scope>NUCLEOTIDE SEQUENCE [LARGE SCALE GENOMIC DNA]</scope>
    <source>
        <strain evidence="6">CGMCC 1.10369</strain>
    </source>
</reference>
<feature type="domain" description="GH29D-like beta-sandwich" evidence="2">
    <location>
        <begin position="331"/>
        <end position="396"/>
    </location>
</feature>
<dbReference type="InterPro" id="IPR013783">
    <property type="entry name" value="Ig-like_fold"/>
</dbReference>
<feature type="chain" id="PRO_5011655826" evidence="1">
    <location>
        <begin position="32"/>
        <end position="1229"/>
    </location>
</feature>
<protein>
    <submittedName>
        <fullName evidence="5">Uncharacterized protein</fullName>
    </submittedName>
</protein>
<dbReference type="RefSeq" id="WP_175444320.1">
    <property type="nucleotide sequence ID" value="NZ_FNIL01000012.1"/>
</dbReference>
<feature type="signal peptide" evidence="1">
    <location>
        <begin position="1"/>
        <end position="31"/>
    </location>
</feature>
<dbReference type="Pfam" id="PF16403">
    <property type="entry name" value="Bact_surface_Ig-like"/>
    <property type="match status" value="1"/>
</dbReference>
<dbReference type="InterPro" id="IPR005135">
    <property type="entry name" value="Endo/exonuclease/phosphatase"/>
</dbReference>